<evidence type="ECO:0000259" key="1">
    <source>
        <dbReference type="Pfam" id="PF14200"/>
    </source>
</evidence>
<dbReference type="InterPro" id="IPR035992">
    <property type="entry name" value="Ricin_B-like_lectins"/>
</dbReference>
<organism evidence="2 3">
    <name type="scientific">Halosaccharopolyspora lacisalsi</name>
    <dbReference type="NCBI Taxonomy" id="1000566"/>
    <lineage>
        <taxon>Bacteria</taxon>
        <taxon>Bacillati</taxon>
        <taxon>Actinomycetota</taxon>
        <taxon>Actinomycetes</taxon>
        <taxon>Pseudonocardiales</taxon>
        <taxon>Pseudonocardiaceae</taxon>
        <taxon>Halosaccharopolyspora</taxon>
    </lineage>
</organism>
<dbReference type="SUPFAM" id="SSF50370">
    <property type="entry name" value="Ricin B-like lectins"/>
    <property type="match status" value="1"/>
</dbReference>
<dbReference type="CDD" id="cd00161">
    <property type="entry name" value="beta-trefoil_Ricin-like"/>
    <property type="match status" value="1"/>
</dbReference>
<comment type="caution">
    <text evidence="2">The sequence shown here is derived from an EMBL/GenBank/DDBJ whole genome shotgun (WGS) entry which is preliminary data.</text>
</comment>
<proteinExistence type="predicted"/>
<feature type="domain" description="Ricin B lectin" evidence="1">
    <location>
        <begin position="37"/>
        <end position="101"/>
    </location>
</feature>
<name>A0A839DXX1_9PSEU</name>
<sequence>MIENVSSGHRLVPHDYGNNNSNEIQVWAVPQQTSGRHWNILPQGGNRYMIQNQDTKKCMAVSDVGAHFNRVVQRTCNHRADDQVWWIESEDGSRGSMIINTSTREAIVPFNSQPGTLSWAVLEDPTGVDTQLWRFSGL</sequence>
<dbReference type="AlphaFoldDB" id="A0A839DXX1"/>
<dbReference type="InterPro" id="IPR000772">
    <property type="entry name" value="Ricin_B_lectin"/>
</dbReference>
<protein>
    <recommendedName>
        <fullName evidence="1">Ricin B lectin domain-containing protein</fullName>
    </recommendedName>
</protein>
<dbReference type="EMBL" id="JACGWZ010000006">
    <property type="protein sequence ID" value="MBA8826812.1"/>
    <property type="molecule type" value="Genomic_DNA"/>
</dbReference>
<gene>
    <name evidence="2" type="ORF">FHX42_004191</name>
</gene>
<keyword evidence="3" id="KW-1185">Reference proteome</keyword>
<accession>A0A839DXX1</accession>
<dbReference type="RefSeq" id="WP_182546001.1">
    <property type="nucleotide sequence ID" value="NZ_JACGWZ010000006.1"/>
</dbReference>
<evidence type="ECO:0000313" key="3">
    <source>
        <dbReference type="Proteomes" id="UP000569329"/>
    </source>
</evidence>
<evidence type="ECO:0000313" key="2">
    <source>
        <dbReference type="EMBL" id="MBA8826812.1"/>
    </source>
</evidence>
<dbReference type="PROSITE" id="PS50231">
    <property type="entry name" value="RICIN_B_LECTIN"/>
    <property type="match status" value="1"/>
</dbReference>
<dbReference type="Proteomes" id="UP000569329">
    <property type="component" value="Unassembled WGS sequence"/>
</dbReference>
<dbReference type="Gene3D" id="2.80.10.50">
    <property type="match status" value="1"/>
</dbReference>
<reference evidence="2 3" key="1">
    <citation type="submission" date="2020-07" db="EMBL/GenBank/DDBJ databases">
        <title>Sequencing the genomes of 1000 actinobacteria strains.</title>
        <authorList>
            <person name="Klenk H.-P."/>
        </authorList>
    </citation>
    <scope>NUCLEOTIDE SEQUENCE [LARGE SCALE GENOMIC DNA]</scope>
    <source>
        <strain evidence="2 3">DSM 45975</strain>
    </source>
</reference>
<dbReference type="Pfam" id="PF14200">
    <property type="entry name" value="RicinB_lectin_2"/>
    <property type="match status" value="1"/>
</dbReference>